<sequence length="334" mass="35666">MTHRRQRMKLTRRQLLTASAAGAAAISLPLGVHAQGKPAIRVLIGFPPGGATDAIARAVVERLQPLMGQPVIIENKPGAGGRVAADLVLQAPADGLAYMVAPNATPTFLTLVPGHNIKWDITRDFSPVASLATYPLGMGVALNTGATNAREFVEWARKNPGKSSYGTPGMGGQNAFLGVQLAQTARIELPVTPYKGSPPMVTDLVGGHVPSAISLMDGLMAHHRAGRIRVIGIFTKERSPLMPDIPTFAEQGIDVTSGEGWTGMWAKAGTPPAEVQRMQAAVRQVLAMPDVRELMTQRLWVYPTFRDGAQTDAVQRAELAHWAPIIKASGFRVE</sequence>
<keyword evidence="4" id="KW-1185">Reference proteome</keyword>
<proteinExistence type="inferred from homology"/>
<evidence type="ECO:0000256" key="2">
    <source>
        <dbReference type="SAM" id="SignalP"/>
    </source>
</evidence>
<dbReference type="Gene3D" id="3.40.190.10">
    <property type="entry name" value="Periplasmic binding protein-like II"/>
    <property type="match status" value="1"/>
</dbReference>
<evidence type="ECO:0000256" key="1">
    <source>
        <dbReference type="ARBA" id="ARBA00006987"/>
    </source>
</evidence>
<dbReference type="PANTHER" id="PTHR42928:SF5">
    <property type="entry name" value="BLR1237 PROTEIN"/>
    <property type="match status" value="1"/>
</dbReference>
<dbReference type="InterPro" id="IPR042100">
    <property type="entry name" value="Bug_dom1"/>
</dbReference>
<dbReference type="InterPro" id="IPR005064">
    <property type="entry name" value="BUG"/>
</dbReference>
<dbReference type="PANTHER" id="PTHR42928">
    <property type="entry name" value="TRICARBOXYLATE-BINDING PROTEIN"/>
    <property type="match status" value="1"/>
</dbReference>
<dbReference type="Proteomes" id="UP000613011">
    <property type="component" value="Unassembled WGS sequence"/>
</dbReference>
<protein>
    <submittedName>
        <fullName evidence="3">ABC transporter substrate-binding protein</fullName>
    </submittedName>
</protein>
<accession>A0A936ZRG0</accession>
<keyword evidence="2" id="KW-0732">Signal</keyword>
<name>A0A936ZRG0_9BURK</name>
<gene>
    <name evidence="3" type="ORF">JI739_04915</name>
</gene>
<evidence type="ECO:0000313" key="3">
    <source>
        <dbReference type="EMBL" id="MBL0419685.1"/>
    </source>
</evidence>
<comment type="caution">
    <text evidence="3">The sequence shown here is derived from an EMBL/GenBank/DDBJ whole genome shotgun (WGS) entry which is preliminary data.</text>
</comment>
<dbReference type="Gene3D" id="3.40.190.150">
    <property type="entry name" value="Bordetella uptake gene, domain 1"/>
    <property type="match status" value="1"/>
</dbReference>
<feature type="chain" id="PRO_5037092461" evidence="2">
    <location>
        <begin position="35"/>
        <end position="334"/>
    </location>
</feature>
<dbReference type="InterPro" id="IPR006311">
    <property type="entry name" value="TAT_signal"/>
</dbReference>
<organism evidence="3 4">
    <name type="scientific">Ramlibacter aurantiacus</name>
    <dbReference type="NCBI Taxonomy" id="2801330"/>
    <lineage>
        <taxon>Bacteria</taxon>
        <taxon>Pseudomonadati</taxon>
        <taxon>Pseudomonadota</taxon>
        <taxon>Betaproteobacteria</taxon>
        <taxon>Burkholderiales</taxon>
        <taxon>Comamonadaceae</taxon>
        <taxon>Ramlibacter</taxon>
    </lineage>
</organism>
<dbReference type="EMBL" id="JAEQNA010000001">
    <property type="protein sequence ID" value="MBL0419685.1"/>
    <property type="molecule type" value="Genomic_DNA"/>
</dbReference>
<dbReference type="AlphaFoldDB" id="A0A936ZRG0"/>
<reference evidence="3" key="1">
    <citation type="submission" date="2021-01" db="EMBL/GenBank/DDBJ databases">
        <title>Ramlibacter sp. strain AW1 16S ribosomal RNA gene Genome sequencing and assembly.</title>
        <authorList>
            <person name="Kang M."/>
        </authorList>
    </citation>
    <scope>NUCLEOTIDE SEQUENCE</scope>
    <source>
        <strain evidence="3">AW1</strain>
    </source>
</reference>
<evidence type="ECO:0000313" key="4">
    <source>
        <dbReference type="Proteomes" id="UP000613011"/>
    </source>
</evidence>
<dbReference type="PIRSF" id="PIRSF017082">
    <property type="entry name" value="YflP"/>
    <property type="match status" value="1"/>
</dbReference>
<comment type="similarity">
    <text evidence="1">Belongs to the UPF0065 (bug) family.</text>
</comment>
<dbReference type="Pfam" id="PF03401">
    <property type="entry name" value="TctC"/>
    <property type="match status" value="1"/>
</dbReference>
<feature type="signal peptide" evidence="2">
    <location>
        <begin position="1"/>
        <end position="34"/>
    </location>
</feature>
<dbReference type="PROSITE" id="PS51318">
    <property type="entry name" value="TAT"/>
    <property type="match status" value="1"/>
</dbReference>